<sequence>MHQVNSSLLLILALTATVQAGHVTDYDGAAEDISETSYGTSEMIRGPQYLLRRRSAYETAAPEANEGPESGSKPSYSAGPISDLKPNSDNNGGCDESKKHGPSPVLNGKDKGGKSAPEHEATCHGPDCDHGHGKGHRGPKSPSTPLAPEDASYEMVDHPDVYSSDAAPAKAHGNKGPKKERKGRVESYDEETNIQVIENESSGTGMYETSPEHEVKPFHGGKKRPAGHSYPEESEGYKSSHDSAPQKSKGHGPSHDTLPYENVEGAYDHETAPGYGSENNAPDHVPRGKKHGKPSGYETAPEEDVLGEDLGSEMAAPHKSKKHHHEGPEAPSYESAPLEEESYTDVIPDVEAINGSPLHGQPEQDLSYGPSKGLHGRKKHSSPSHSDILPAEELDSAYGSEMPAINHYPSESSKPHHGKKHSHKSPSPTPEESYESMPEEGFEISRPSKPHHGNKNEEESDMPFPGESYGESPEKLSFVPSLPKKHHEGKHGADHELSTPEGDYGSLPEDTFRAPHSKKPHHGKKNDKPSGEHAPELDSCKDFDDCAGPQEYEEMRSIPDSTEKPHHGKAKNHHGEAPEVDMDQGDVPEIPYPEEDFTTPHKKHGTPSKAHELPIEDTSYGSTAPMHAPSHGSPKGHGGKGSPPLGLNEDISYGGSAPETRPDSGSTKPLSSKGPSGPSYGSELPEVEDMPEAYPEEDTLPAFTGKPHGGKHGNKSHGHGGEEDMSCEVGENCDTPIIPEESYGSGPTKAKGDIKPHHESLKTSPDSGYAPEEDYSTAPKAFSAPKSGGKGPGTLPSYDHGPSASHRKTSPENVTSSGPEKENSYGPGSSEAPSYGSAPSAEHPSTTSKPHRGKGPKALPEEESLTGEGYPTGPSKPHGSSKPMEEMDHASPAKQNTYGSPSAPKKPVLPEDYRLPSSYNPETGYPTTGSGPNGADKDSYPATENMGKPLKSITKPSKAPSSKMSPDHAPAREVTYGESDLTPEEMEEEMGDLKPAKVIKAPKAQKNKAPETYGKEAPKAEKNKAVEHDNTKVDDHHREAPCTDEAKKTACDEDEEDVEGKAAYQGDESCDEDDFESADEWDEIDEVEDIQKSPKSAPSHEDVNLDAHTDDVLGANEGKDEDEVFTAPEDSDDEDCEDEDEDEEINSDNDNGNVAGADEEQDNDYDEIPLEEFYGEDVAEADYAKDAEIAAEDCDDDQGSVDAANLMGDNEAVKAEETPCDTDDTAGATGPTEAPVAEAASSDAPAPPTDAVEAATSVEDSAPEASPATDGAY</sequence>
<feature type="compositionally biased region" description="Basic residues" evidence="1">
    <location>
        <begin position="415"/>
        <end position="424"/>
    </location>
</feature>
<organism evidence="3 4">
    <name type="scientific">Piptocephalis cylindrospora</name>
    <dbReference type="NCBI Taxonomy" id="1907219"/>
    <lineage>
        <taxon>Eukaryota</taxon>
        <taxon>Fungi</taxon>
        <taxon>Fungi incertae sedis</taxon>
        <taxon>Zoopagomycota</taxon>
        <taxon>Zoopagomycotina</taxon>
        <taxon>Zoopagomycetes</taxon>
        <taxon>Zoopagales</taxon>
        <taxon>Piptocephalidaceae</taxon>
        <taxon>Piptocephalis</taxon>
    </lineage>
</organism>
<feature type="compositionally biased region" description="Basic and acidic residues" evidence="1">
    <location>
        <begin position="750"/>
        <end position="761"/>
    </location>
</feature>
<feature type="compositionally biased region" description="Basic and acidic residues" evidence="1">
    <location>
        <begin position="553"/>
        <end position="565"/>
    </location>
</feature>
<feature type="compositionally biased region" description="Basic residues" evidence="1">
    <location>
        <begin position="708"/>
        <end position="718"/>
    </location>
</feature>
<feature type="signal peptide" evidence="2">
    <location>
        <begin position="1"/>
        <end position="20"/>
    </location>
</feature>
<feature type="compositionally biased region" description="Acidic residues" evidence="1">
    <location>
        <begin position="1068"/>
        <end position="1088"/>
    </location>
</feature>
<feature type="compositionally biased region" description="Polar residues" evidence="1">
    <location>
        <begin position="193"/>
        <end position="204"/>
    </location>
</feature>
<feature type="compositionally biased region" description="Basic and acidic residues" evidence="1">
    <location>
        <begin position="108"/>
        <end position="132"/>
    </location>
</feature>
<keyword evidence="4" id="KW-1185">Reference proteome</keyword>
<name>A0A4P9Y4U1_9FUNG</name>
<feature type="compositionally biased region" description="Acidic residues" evidence="1">
    <location>
        <begin position="578"/>
        <end position="597"/>
    </location>
</feature>
<feature type="compositionally biased region" description="Acidic residues" evidence="1">
    <location>
        <begin position="1189"/>
        <end position="1199"/>
    </location>
</feature>
<feature type="chain" id="PRO_5020805241" evidence="2">
    <location>
        <begin position="21"/>
        <end position="1273"/>
    </location>
</feature>
<feature type="region of interest" description="Disordered" evidence="1">
    <location>
        <begin position="57"/>
        <end position="1273"/>
    </location>
</feature>
<keyword evidence="2" id="KW-0732">Signal</keyword>
<dbReference type="Proteomes" id="UP000267251">
    <property type="component" value="Unassembled WGS sequence"/>
</dbReference>
<feature type="compositionally biased region" description="Basic and acidic residues" evidence="1">
    <location>
        <begin position="1013"/>
        <end position="1051"/>
    </location>
</feature>
<feature type="compositionally biased region" description="Basic and acidic residues" evidence="1">
    <location>
        <begin position="526"/>
        <end position="544"/>
    </location>
</feature>
<feature type="compositionally biased region" description="Low complexity" evidence="1">
    <location>
        <begin position="664"/>
        <end position="682"/>
    </location>
</feature>
<gene>
    <name evidence="3" type="ORF">BJ684DRAFT_19726</name>
</gene>
<evidence type="ECO:0000256" key="2">
    <source>
        <dbReference type="SAM" id="SignalP"/>
    </source>
</evidence>
<dbReference type="AlphaFoldDB" id="A0A4P9Y4U1"/>
<reference evidence="4" key="1">
    <citation type="journal article" date="2018" name="Nat. Microbiol.">
        <title>Leveraging single-cell genomics to expand the fungal tree of life.</title>
        <authorList>
            <person name="Ahrendt S.R."/>
            <person name="Quandt C.A."/>
            <person name="Ciobanu D."/>
            <person name="Clum A."/>
            <person name="Salamov A."/>
            <person name="Andreopoulos B."/>
            <person name="Cheng J.F."/>
            <person name="Woyke T."/>
            <person name="Pelin A."/>
            <person name="Henrissat B."/>
            <person name="Reynolds N.K."/>
            <person name="Benny G.L."/>
            <person name="Smith M.E."/>
            <person name="James T.Y."/>
            <person name="Grigoriev I.V."/>
        </authorList>
    </citation>
    <scope>NUCLEOTIDE SEQUENCE [LARGE SCALE GENOMIC DNA]</scope>
</reference>
<accession>A0A4P9Y4U1</accession>
<evidence type="ECO:0000313" key="4">
    <source>
        <dbReference type="Proteomes" id="UP000267251"/>
    </source>
</evidence>
<feature type="compositionally biased region" description="Acidic residues" evidence="1">
    <location>
        <begin position="1157"/>
        <end position="1180"/>
    </location>
</feature>
<dbReference type="EMBL" id="KZ987939">
    <property type="protein sequence ID" value="RKP13814.1"/>
    <property type="molecule type" value="Genomic_DNA"/>
</dbReference>
<protein>
    <submittedName>
        <fullName evidence="3">Uncharacterized protein</fullName>
    </submittedName>
</protein>
<feature type="compositionally biased region" description="Basic and acidic residues" evidence="1">
    <location>
        <begin position="1098"/>
        <end position="1111"/>
    </location>
</feature>
<feature type="compositionally biased region" description="Basic residues" evidence="1">
    <location>
        <begin position="172"/>
        <end position="182"/>
    </location>
</feature>
<feature type="compositionally biased region" description="Low complexity" evidence="1">
    <location>
        <begin position="1225"/>
        <end position="1252"/>
    </location>
</feature>
<feature type="compositionally biased region" description="Acidic residues" evidence="1">
    <location>
        <begin position="432"/>
        <end position="442"/>
    </location>
</feature>
<evidence type="ECO:0000256" key="1">
    <source>
        <dbReference type="SAM" id="MobiDB-lite"/>
    </source>
</evidence>
<feature type="compositionally biased region" description="Acidic residues" evidence="1">
    <location>
        <begin position="685"/>
        <end position="699"/>
    </location>
</feature>
<feature type="compositionally biased region" description="Polar residues" evidence="1">
    <location>
        <begin position="917"/>
        <end position="930"/>
    </location>
</feature>
<feature type="compositionally biased region" description="Basic residues" evidence="1">
    <location>
        <begin position="515"/>
        <end position="525"/>
    </location>
</feature>
<feature type="compositionally biased region" description="Acidic residues" evidence="1">
    <location>
        <begin position="300"/>
        <end position="311"/>
    </location>
</feature>
<feature type="compositionally biased region" description="Acidic residues" evidence="1">
    <location>
        <begin position="1119"/>
        <end position="1147"/>
    </location>
</feature>
<evidence type="ECO:0000313" key="3">
    <source>
        <dbReference type="EMBL" id="RKP13814.1"/>
    </source>
</evidence>
<feature type="compositionally biased region" description="Low complexity" evidence="1">
    <location>
        <begin position="955"/>
        <end position="964"/>
    </location>
</feature>
<proteinExistence type="predicted"/>
<feature type="compositionally biased region" description="Acidic residues" evidence="1">
    <location>
        <begin position="981"/>
        <end position="990"/>
    </location>
</feature>